<dbReference type="SUPFAM" id="SSF53448">
    <property type="entry name" value="Nucleotide-diphospho-sugar transferases"/>
    <property type="match status" value="1"/>
</dbReference>
<feature type="domain" description="Glycosyltransferase 2-like" evidence="3">
    <location>
        <begin position="305"/>
        <end position="504"/>
    </location>
</feature>
<evidence type="ECO:0000256" key="2">
    <source>
        <dbReference type="SAM" id="Phobius"/>
    </source>
</evidence>
<gene>
    <name evidence="4" type="ORF">Cvel_3492</name>
</gene>
<dbReference type="GO" id="GO:0005737">
    <property type="term" value="C:cytoplasm"/>
    <property type="evidence" value="ECO:0007669"/>
    <property type="project" value="TreeGrafter"/>
</dbReference>
<keyword evidence="2" id="KW-1133">Transmembrane helix</keyword>
<feature type="transmembrane region" description="Helical" evidence="2">
    <location>
        <begin position="508"/>
        <end position="528"/>
    </location>
</feature>
<dbReference type="AlphaFoldDB" id="A0A0G4FMP8"/>
<sequence length="809" mass="91328">MFSRQGNLPAGERRSYDQVQQREQIVFGQTINKRPEIKPYYFTKWTYLYCITGFLIYIYFWGSWYKYWDCFGDNPAKKCPMIPGIHLKKWYSSTGETLLLIFCFIIICPTVIFGLILAAWNVVGMLNPLGIQWSDDHPEWEDVVDAMRVKEDPEKGRKARQRRIYFRVVTKGENQKVVKNSTIHNARVICDYTTNEQAHLYSVLYKPVIEIVTDLRMPLIEDIPPPPERPTASGVPEERIPLKDRIMRDYHVDLRTVLVPSEYQTAEKSKFKARALQYALEYSSRRQVAGGDLEDATEEIQDEDIIVHLDEETKITPQALQGILHWFAEKPWEVDRIGQGIIVYGHDFPVVHMINTMADCIRIVDDYCRFRLQFALGHTALQGMKGSYVCLSHKTEKKVSFDVGPQGSITEDACMALYALGKGVSFGFIKGVMWERSPFEYKDLCKQRSRWLHGLWKVALYAEKIPFSRRVLLFFTLIMWMAGSFLCVGNFLLWGLYMANIFEMDTSIFLTGVSIFIQSLYMWGYGFGALHQFKQLPPGVLPEDAWGNWLLGLVWHKIIIPAFCSSCFVLFQLYECIATVYAFCTWSKSNEFHVVRKEFDGLGGGSDAELAQEVTKPEEGQTAPEGSPLNASKQLTASGGPNDSFRTEGSPRVLEDEGERAQAPPDRDRMMSPSMRAPHTEGPVPLAQAHARGWGGTQSPRDRDGFRSNRSSAAATYFSQRPPPQPKGAGAGLELGQIQETGHEEADVESGRGVIPGVPAPPPPPPPERSLFQPGSAFFQSFSWGGQRNEGGGERAGNGLGLPLVSDQV</sequence>
<dbReference type="EMBL" id="CDMZ01000463">
    <property type="protein sequence ID" value="CEM14853.1"/>
    <property type="molecule type" value="Genomic_DNA"/>
</dbReference>
<evidence type="ECO:0000259" key="3">
    <source>
        <dbReference type="Pfam" id="PF13632"/>
    </source>
</evidence>
<accession>A0A0G4FMP8</accession>
<dbReference type="GO" id="GO:0019187">
    <property type="term" value="F:beta-1,4-mannosyltransferase activity"/>
    <property type="evidence" value="ECO:0007669"/>
    <property type="project" value="InterPro"/>
</dbReference>
<organism evidence="4">
    <name type="scientific">Chromera velia CCMP2878</name>
    <dbReference type="NCBI Taxonomy" id="1169474"/>
    <lineage>
        <taxon>Eukaryota</taxon>
        <taxon>Sar</taxon>
        <taxon>Alveolata</taxon>
        <taxon>Colpodellida</taxon>
        <taxon>Chromeraceae</taxon>
        <taxon>Chromera</taxon>
    </lineage>
</organism>
<feature type="compositionally biased region" description="Polar residues" evidence="1">
    <location>
        <begin position="629"/>
        <end position="641"/>
    </location>
</feature>
<protein>
    <recommendedName>
        <fullName evidence="3">Glycosyltransferase 2-like domain-containing protein</fullName>
    </recommendedName>
</protein>
<dbReference type="PANTHER" id="PTHR16779:SF1">
    <property type="entry name" value="BETA-1,4-MANNOSYLTRANSFERASE EGH"/>
    <property type="match status" value="1"/>
</dbReference>
<dbReference type="InterPro" id="IPR029044">
    <property type="entry name" value="Nucleotide-diphossugar_trans"/>
</dbReference>
<proteinExistence type="predicted"/>
<name>A0A0G4FMP8_9ALVE</name>
<dbReference type="InterPro" id="IPR027389">
    <property type="entry name" value="B_mannosylTrfase_Bre-3/Egh"/>
</dbReference>
<feature type="transmembrane region" description="Helical" evidence="2">
    <location>
        <begin position="549"/>
        <end position="574"/>
    </location>
</feature>
<feature type="compositionally biased region" description="Polar residues" evidence="1">
    <location>
        <begin position="708"/>
        <end position="719"/>
    </location>
</feature>
<feature type="transmembrane region" description="Helical" evidence="2">
    <location>
        <begin position="98"/>
        <end position="123"/>
    </location>
</feature>
<feature type="transmembrane region" description="Helical" evidence="2">
    <location>
        <begin position="46"/>
        <end position="65"/>
    </location>
</feature>
<dbReference type="Pfam" id="PF13632">
    <property type="entry name" value="Glyco_trans_2_3"/>
    <property type="match status" value="1"/>
</dbReference>
<dbReference type="VEuPathDB" id="CryptoDB:Cvel_3492"/>
<dbReference type="PANTHER" id="PTHR16779">
    <property type="entry name" value="BETA-1,4-MANNOSYLTRANSFERASE EGH"/>
    <property type="match status" value="1"/>
</dbReference>
<dbReference type="PhylomeDB" id="A0A0G4FMP8"/>
<dbReference type="InterPro" id="IPR001173">
    <property type="entry name" value="Glyco_trans_2-like"/>
</dbReference>
<evidence type="ECO:0000313" key="4">
    <source>
        <dbReference type="EMBL" id="CEM14853.1"/>
    </source>
</evidence>
<keyword evidence="2" id="KW-0472">Membrane</keyword>
<feature type="transmembrane region" description="Helical" evidence="2">
    <location>
        <begin position="471"/>
        <end position="496"/>
    </location>
</feature>
<feature type="compositionally biased region" description="Pro residues" evidence="1">
    <location>
        <begin position="758"/>
        <end position="768"/>
    </location>
</feature>
<reference evidence="4" key="1">
    <citation type="submission" date="2014-11" db="EMBL/GenBank/DDBJ databases">
        <authorList>
            <person name="Otto D Thomas"/>
            <person name="Naeem Raeece"/>
        </authorList>
    </citation>
    <scope>NUCLEOTIDE SEQUENCE</scope>
</reference>
<evidence type="ECO:0000256" key="1">
    <source>
        <dbReference type="SAM" id="MobiDB-lite"/>
    </source>
</evidence>
<keyword evidence="2" id="KW-0812">Transmembrane</keyword>
<feature type="compositionally biased region" description="Gly residues" evidence="1">
    <location>
        <begin position="788"/>
        <end position="800"/>
    </location>
</feature>
<feature type="region of interest" description="Disordered" evidence="1">
    <location>
        <begin position="612"/>
        <end position="809"/>
    </location>
</feature>